<feature type="region of interest" description="Disordered" evidence="1">
    <location>
        <begin position="32"/>
        <end position="52"/>
    </location>
</feature>
<evidence type="ECO:0000256" key="1">
    <source>
        <dbReference type="SAM" id="MobiDB-lite"/>
    </source>
</evidence>
<organism evidence="2 3">
    <name type="scientific">Rhizobium mongolense</name>
    <dbReference type="NCBI Taxonomy" id="57676"/>
    <lineage>
        <taxon>Bacteria</taxon>
        <taxon>Pseudomonadati</taxon>
        <taxon>Pseudomonadota</taxon>
        <taxon>Alphaproteobacteria</taxon>
        <taxon>Hyphomicrobiales</taxon>
        <taxon>Rhizobiaceae</taxon>
        <taxon>Rhizobium/Agrobacterium group</taxon>
        <taxon>Rhizobium</taxon>
    </lineage>
</organism>
<comment type="caution">
    <text evidence="2">The sequence shown here is derived from an EMBL/GenBank/DDBJ whole genome shotgun (WGS) entry which is preliminary data.</text>
</comment>
<protein>
    <submittedName>
        <fullName evidence="2">Uncharacterized protein</fullName>
    </submittedName>
</protein>
<reference evidence="2 3" key="1">
    <citation type="submission" date="2020-08" db="EMBL/GenBank/DDBJ databases">
        <title>Genomic Encyclopedia of Type Strains, Phase IV (KMG-V): Genome sequencing to study the core and pangenomes of soil and plant-associated prokaryotes.</title>
        <authorList>
            <person name="Whitman W."/>
        </authorList>
    </citation>
    <scope>NUCLEOTIDE SEQUENCE [LARGE SCALE GENOMIC DNA]</scope>
    <source>
        <strain evidence="2 3">SEMIA 4087</strain>
    </source>
</reference>
<accession>A0ABR6IZ91</accession>
<evidence type="ECO:0000313" key="2">
    <source>
        <dbReference type="EMBL" id="MBB4233228.1"/>
    </source>
</evidence>
<feature type="compositionally biased region" description="Polar residues" evidence="1">
    <location>
        <begin position="41"/>
        <end position="52"/>
    </location>
</feature>
<dbReference type="EMBL" id="JACIFX010000031">
    <property type="protein sequence ID" value="MBB4233228.1"/>
    <property type="molecule type" value="Genomic_DNA"/>
</dbReference>
<dbReference type="Proteomes" id="UP000551353">
    <property type="component" value="Unassembled WGS sequence"/>
</dbReference>
<evidence type="ECO:0000313" key="3">
    <source>
        <dbReference type="Proteomes" id="UP000551353"/>
    </source>
</evidence>
<keyword evidence="3" id="KW-1185">Reference proteome</keyword>
<proteinExistence type="predicted"/>
<sequence length="52" mass="5701">MPVVDAVEILREIRVDHPSLASVHNAVAQYADGVMRRPSGRNPSEQSRKSSS</sequence>
<gene>
    <name evidence="2" type="ORF">GGD56_007132</name>
</gene>
<name>A0ABR6IZ91_9HYPH</name>